<evidence type="ECO:0000313" key="2">
    <source>
        <dbReference type="Proteomes" id="UP000460221"/>
    </source>
</evidence>
<comment type="caution">
    <text evidence="1">The sequence shown here is derived from an EMBL/GenBank/DDBJ whole genome shotgun (WGS) entry which is preliminary data.</text>
</comment>
<evidence type="ECO:0000313" key="1">
    <source>
        <dbReference type="EMBL" id="MTD13383.1"/>
    </source>
</evidence>
<keyword evidence="2" id="KW-1185">Reference proteome</keyword>
<sequence>MSDALVAAYGPWARGWRFSVDDGEFSTGPVTSWCCTYHSIASPEVTLVRVSLALVEWRSWLEHIRRTFDARPPFSIRDSETARFQLWQLMTLGRRIDPAGRPDNDRPWCGRARDVLRWFMSGTDVPAEVQEDLLYDVVGDEPDEDW</sequence>
<dbReference type="Proteomes" id="UP000460221">
    <property type="component" value="Unassembled WGS sequence"/>
</dbReference>
<dbReference type="AlphaFoldDB" id="A0A7K1FJE9"/>
<gene>
    <name evidence="1" type="ORF">GIS00_05405</name>
</gene>
<protein>
    <submittedName>
        <fullName evidence="1">Uncharacterized protein</fullName>
    </submittedName>
</protein>
<reference evidence="1 2" key="1">
    <citation type="submission" date="2019-11" db="EMBL/GenBank/DDBJ databases">
        <authorList>
            <person name="Jiang L.-Q."/>
        </authorList>
    </citation>
    <scope>NUCLEOTIDE SEQUENCE [LARGE SCALE GENOMIC DNA]</scope>
    <source>
        <strain evidence="1 2">YIM 132087</strain>
    </source>
</reference>
<dbReference type="EMBL" id="WLYK01000001">
    <property type="protein sequence ID" value="MTD13383.1"/>
    <property type="molecule type" value="Genomic_DNA"/>
</dbReference>
<proteinExistence type="predicted"/>
<name>A0A7K1FJE9_9ACTN</name>
<organism evidence="1 2">
    <name type="scientific">Nakamurella alba</name>
    <dbReference type="NCBI Taxonomy" id="2665158"/>
    <lineage>
        <taxon>Bacteria</taxon>
        <taxon>Bacillati</taxon>
        <taxon>Actinomycetota</taxon>
        <taxon>Actinomycetes</taxon>
        <taxon>Nakamurellales</taxon>
        <taxon>Nakamurellaceae</taxon>
        <taxon>Nakamurella</taxon>
    </lineage>
</organism>
<accession>A0A7K1FJE9</accession>